<reference evidence="4 5" key="1">
    <citation type="journal article" date="2017" name="Nature">
        <title>Atmospheric trace gases support primary production in Antarctic desert surface soil.</title>
        <authorList>
            <person name="Ji M."/>
            <person name="Greening C."/>
            <person name="Vanwonterghem I."/>
            <person name="Carere C.R."/>
            <person name="Bay S.K."/>
            <person name="Steen J.A."/>
            <person name="Montgomery K."/>
            <person name="Lines T."/>
            <person name="Beardall J."/>
            <person name="van Dorst J."/>
            <person name="Snape I."/>
            <person name="Stott M.B."/>
            <person name="Hugenholtz P."/>
            <person name="Ferrari B.C."/>
        </authorList>
    </citation>
    <scope>NUCLEOTIDE SEQUENCE [LARGE SCALE GENOMIC DNA]</scope>
    <source>
        <strain evidence="4">RRmetagenome_bin12</strain>
    </source>
</reference>
<dbReference type="EMBL" id="JAEKNS010000074">
    <property type="protein sequence ID" value="MBJ7594614.1"/>
    <property type="molecule type" value="Genomic_DNA"/>
</dbReference>
<evidence type="ECO:0000313" key="3">
    <source>
        <dbReference type="EMBL" id="MBJ7594614.1"/>
    </source>
</evidence>
<evidence type="ECO:0000313" key="5">
    <source>
        <dbReference type="Proteomes" id="UP000248724"/>
    </source>
</evidence>
<reference evidence="4" key="2">
    <citation type="submission" date="2018-05" db="EMBL/GenBank/DDBJ databases">
        <authorList>
            <person name="Ferrari B."/>
        </authorList>
    </citation>
    <scope>NUCLEOTIDE SEQUENCE</scope>
    <source>
        <strain evidence="4">RRmetagenome_bin12</strain>
    </source>
</reference>
<sequence>MAKKTRKQKQRAAQRRPGPSVAPPTATAPSGVAVEAEDLQPAASVAVDLGAADPGRRRVERVSPAAAPVGRTKPARGQNTSYIQPLDSEDAAIPFDRVPYVPADLRRVAVIAALMITLIVIADIVVSNVVK</sequence>
<accession>A0A934JWN4</accession>
<keyword evidence="2" id="KW-0472">Membrane</keyword>
<organism evidence="4 5">
    <name type="scientific">Candidatus Aeolococcus gillhamiae</name>
    <dbReference type="NCBI Taxonomy" id="3127015"/>
    <lineage>
        <taxon>Bacteria</taxon>
        <taxon>Bacillati</taxon>
        <taxon>Candidatus Dormiibacterota</taxon>
        <taxon>Candidatus Dormibacteria</taxon>
        <taxon>Candidatus Aeolococcales</taxon>
        <taxon>Candidatus Aeolococcaceae</taxon>
        <taxon>Candidatus Aeolococcus</taxon>
    </lineage>
</organism>
<proteinExistence type="predicted"/>
<feature type="compositionally biased region" description="Low complexity" evidence="1">
    <location>
        <begin position="15"/>
        <end position="31"/>
    </location>
</feature>
<dbReference type="RefSeq" id="WP_337310961.1">
    <property type="nucleotide sequence ID" value="NZ_JAEKNS010000074.1"/>
</dbReference>
<evidence type="ECO:0000256" key="2">
    <source>
        <dbReference type="SAM" id="Phobius"/>
    </source>
</evidence>
<evidence type="ECO:0000313" key="4">
    <source>
        <dbReference type="EMBL" id="PZR78197.1"/>
    </source>
</evidence>
<gene>
    <name evidence="4" type="ORF">DLM65_13550</name>
    <name evidence="3" type="ORF">JF886_07075</name>
</gene>
<feature type="compositionally biased region" description="Basic residues" evidence="1">
    <location>
        <begin position="1"/>
        <end position="14"/>
    </location>
</feature>
<feature type="region of interest" description="Disordered" evidence="1">
    <location>
        <begin position="1"/>
        <end position="31"/>
    </location>
</feature>
<protein>
    <submittedName>
        <fullName evidence="4">Uncharacterized protein</fullName>
    </submittedName>
</protein>
<feature type="region of interest" description="Disordered" evidence="1">
    <location>
        <begin position="53"/>
        <end position="84"/>
    </location>
</feature>
<dbReference type="Proteomes" id="UP000606991">
    <property type="component" value="Unassembled WGS sequence"/>
</dbReference>
<keyword evidence="2" id="KW-1133">Transmembrane helix</keyword>
<name>A0A2W5Z249_9BACT</name>
<evidence type="ECO:0000256" key="1">
    <source>
        <dbReference type="SAM" id="MobiDB-lite"/>
    </source>
</evidence>
<comment type="caution">
    <text evidence="4">The sequence shown here is derived from an EMBL/GenBank/DDBJ whole genome shotgun (WGS) entry which is preliminary data.</text>
</comment>
<evidence type="ECO:0000313" key="6">
    <source>
        <dbReference type="Proteomes" id="UP000606991"/>
    </source>
</evidence>
<dbReference type="AlphaFoldDB" id="A0A2W5Z249"/>
<dbReference type="Proteomes" id="UP000248724">
    <property type="component" value="Unassembled WGS sequence"/>
</dbReference>
<accession>A0A2W5Z249</accession>
<keyword evidence="2" id="KW-0812">Transmembrane</keyword>
<reference evidence="3 6" key="3">
    <citation type="submission" date="2020-10" db="EMBL/GenBank/DDBJ databases">
        <title>Ca. Dormibacterota MAGs.</title>
        <authorList>
            <person name="Montgomery K."/>
        </authorList>
    </citation>
    <scope>NUCLEOTIDE SEQUENCE [LARGE SCALE GENOMIC DNA]</scope>
    <source>
        <strain evidence="3">SC8812_S17_18</strain>
    </source>
</reference>
<feature type="transmembrane region" description="Helical" evidence="2">
    <location>
        <begin position="108"/>
        <end position="130"/>
    </location>
</feature>
<dbReference type="EMBL" id="QHBU01000267">
    <property type="protein sequence ID" value="PZR78197.1"/>
    <property type="molecule type" value="Genomic_DNA"/>
</dbReference>